<dbReference type="PANTHER" id="PTHR11365">
    <property type="entry name" value="5-OXOPROLINASE RELATED"/>
    <property type="match status" value="1"/>
</dbReference>
<dbReference type="InterPro" id="IPR008040">
    <property type="entry name" value="Hydant_A_N"/>
</dbReference>
<dbReference type="STRING" id="573370.DMR_28210"/>
<feature type="domain" description="Hydantoinase/oxoprolinase N-terminal" evidence="2">
    <location>
        <begin position="4"/>
        <end position="172"/>
    </location>
</feature>
<evidence type="ECO:0000313" key="4">
    <source>
        <dbReference type="EMBL" id="BAH76312.1"/>
    </source>
</evidence>
<dbReference type="eggNOG" id="COG0145">
    <property type="taxonomic scope" value="Bacteria"/>
</dbReference>
<dbReference type="GO" id="GO:0005829">
    <property type="term" value="C:cytosol"/>
    <property type="evidence" value="ECO:0007669"/>
    <property type="project" value="TreeGrafter"/>
</dbReference>
<dbReference type="PANTHER" id="PTHR11365:SF23">
    <property type="entry name" value="HYPOTHETICAL 5-OXOPROLINASE (EUROFUNG)-RELATED"/>
    <property type="match status" value="1"/>
</dbReference>
<dbReference type="AlphaFoldDB" id="C4XH07"/>
<dbReference type="HOGENOM" id="CLU_002157_1_2_7"/>
<dbReference type="Pfam" id="PF05378">
    <property type="entry name" value="Hydant_A_N"/>
    <property type="match status" value="1"/>
</dbReference>
<dbReference type="KEGG" id="dma:DMR_28210"/>
<dbReference type="InterPro" id="IPR002821">
    <property type="entry name" value="Hydantoinase_A"/>
</dbReference>
<dbReference type="Pfam" id="PF01968">
    <property type="entry name" value="Hydantoinase_A"/>
    <property type="match status" value="1"/>
</dbReference>
<dbReference type="Proteomes" id="UP000009071">
    <property type="component" value="Chromosome"/>
</dbReference>
<evidence type="ECO:0000259" key="3">
    <source>
        <dbReference type="Pfam" id="PF19278"/>
    </source>
</evidence>
<keyword evidence="5" id="KW-1185">Reference proteome</keyword>
<dbReference type="InterPro" id="IPR049517">
    <property type="entry name" value="ACX-like_C"/>
</dbReference>
<feature type="domain" description="Acetophenone carboxylase-like C-terminal" evidence="3">
    <location>
        <begin position="515"/>
        <end position="647"/>
    </location>
</feature>
<dbReference type="InterPro" id="IPR045079">
    <property type="entry name" value="Oxoprolinase-like"/>
</dbReference>
<proteinExistence type="predicted"/>
<dbReference type="GO" id="GO:0017168">
    <property type="term" value="F:5-oxoprolinase (ATP-hydrolyzing) activity"/>
    <property type="evidence" value="ECO:0007669"/>
    <property type="project" value="TreeGrafter"/>
</dbReference>
<dbReference type="GO" id="GO:0006749">
    <property type="term" value="P:glutathione metabolic process"/>
    <property type="evidence" value="ECO:0007669"/>
    <property type="project" value="TreeGrafter"/>
</dbReference>
<dbReference type="OrthoDB" id="9759608at2"/>
<reference evidence="4 5" key="1">
    <citation type="journal article" date="2009" name="Genome Res.">
        <title>Whole genome sequence of Desulfovibrio magneticus strain RS-1 revealed common gene clusters in magnetotactic bacteria.</title>
        <authorList>
            <person name="Nakazawa H."/>
            <person name="Arakaki A."/>
            <person name="Narita-Yamada S."/>
            <person name="Yashiro I."/>
            <person name="Jinno K."/>
            <person name="Aoki N."/>
            <person name="Tsuruyama A."/>
            <person name="Okamura Y."/>
            <person name="Tanikawa S."/>
            <person name="Fujita N."/>
            <person name="Takeyama H."/>
            <person name="Matsunaga T."/>
        </authorList>
    </citation>
    <scope>NUCLEOTIDE SEQUENCE [LARGE SCALE GENOMIC DNA]</scope>
    <source>
        <strain evidence="5">ATCC 700980 / DSM 13731 / RS-1</strain>
    </source>
</reference>
<evidence type="ECO:0000259" key="1">
    <source>
        <dbReference type="Pfam" id="PF01968"/>
    </source>
</evidence>
<accession>C4XH07</accession>
<dbReference type="EMBL" id="AP010904">
    <property type="protein sequence ID" value="BAH76312.1"/>
    <property type="molecule type" value="Genomic_DNA"/>
</dbReference>
<name>C4XH07_SOLM1</name>
<dbReference type="RefSeq" id="WP_015861477.1">
    <property type="nucleotide sequence ID" value="NC_012796.1"/>
</dbReference>
<sequence>MAVVGVDTGGTFTDVICWTDDGFAVVKLPSSPDNPARAVLSGLARLAVPARRVMHGSTVATNALLERRGAVTAFVTNQGFEDIIAIGRQNRPELYDLASRKEPCLVPEALRFGAPGRVSAEGKVIEELSAEAVRELTARVAASGAESVAVCLLFSFLKPEHELLLGEALAEAGLSVSLSSDILAEFREYERAATTVANAYVAPVMAGYLGDLAAGLPEGAELCVMQSSGGLIRAETARREPVRTVLSGPAGGVVAGLAMGKAAGFDRLITFDMGGTSTDVSLLDGALSMAAETELAGLPIKTPMLDIHTVGAGGGSLARLDAGGALVVGPESAGAVPGPACYGKGDGLTVTDANLFLGRLSPDHFLGGQMPLFPDRLPELFTALGAAGGLTAVEAAEGVVAVAEAAMERAIRVISVERGHDPADFALLSYGGAGGLHAVSLARLLGVKTVVVPRHPGLFSALGMLFADIVRDFSETVMAASDKTDLIEVAGLFGNLETRARQVMAEEAPGARMVLERQLDMRYQGQSHELPIRFVADPFLAFHNRHEAVFGFKHPKAVIEIVTLRIRARVITDKPQFTEAERLVAGVPAEAMLGWKPLVWQGAEQAAMWYDRDKLLPGNTLSGPALVAETSATTFLPPGVAAEVDGFGNLVISVDGGRAATA</sequence>
<feature type="domain" description="Hydantoinase A/oxoprolinase" evidence="1">
    <location>
        <begin position="191"/>
        <end position="471"/>
    </location>
</feature>
<gene>
    <name evidence="4" type="primary">hyuA</name>
    <name evidence="4" type="ordered locus">DMR_28210</name>
</gene>
<evidence type="ECO:0000313" key="5">
    <source>
        <dbReference type="Proteomes" id="UP000009071"/>
    </source>
</evidence>
<dbReference type="Pfam" id="PF19278">
    <property type="entry name" value="Hydant_A_C"/>
    <property type="match status" value="1"/>
</dbReference>
<evidence type="ECO:0000259" key="2">
    <source>
        <dbReference type="Pfam" id="PF05378"/>
    </source>
</evidence>
<organism evidence="4 5">
    <name type="scientific">Solidesulfovibrio magneticus (strain ATCC 700980 / DSM 13731 / RS-1)</name>
    <name type="common">Desulfovibrio magneticus</name>
    <dbReference type="NCBI Taxonomy" id="573370"/>
    <lineage>
        <taxon>Bacteria</taxon>
        <taxon>Pseudomonadati</taxon>
        <taxon>Thermodesulfobacteriota</taxon>
        <taxon>Desulfovibrionia</taxon>
        <taxon>Desulfovibrionales</taxon>
        <taxon>Desulfovibrionaceae</taxon>
        <taxon>Solidesulfovibrio</taxon>
    </lineage>
</organism>
<protein>
    <submittedName>
        <fullName evidence="4">Hydantoin utilization protein A</fullName>
    </submittedName>
</protein>